<dbReference type="InterPro" id="IPR050295">
    <property type="entry name" value="Plant_2OG-oxidoreductases"/>
</dbReference>
<dbReference type="Proteomes" id="UP000823775">
    <property type="component" value="Unassembled WGS sequence"/>
</dbReference>
<evidence type="ECO:0000256" key="6">
    <source>
        <dbReference type="RuleBase" id="RU003682"/>
    </source>
</evidence>
<gene>
    <name evidence="9" type="ORF">HAX54_019317</name>
</gene>
<proteinExistence type="inferred from homology"/>
<dbReference type="EMBL" id="JACEIK010002344">
    <property type="protein sequence ID" value="MCD9560600.1"/>
    <property type="molecule type" value="Genomic_DNA"/>
</dbReference>
<dbReference type="PROSITE" id="PS51471">
    <property type="entry name" value="FE2OG_OXY"/>
    <property type="match status" value="1"/>
</dbReference>
<keyword evidence="10" id="KW-1185">Reference proteome</keyword>
<dbReference type="Pfam" id="PF03171">
    <property type="entry name" value="2OG-FeII_Oxy"/>
    <property type="match status" value="1"/>
</dbReference>
<evidence type="ECO:0000256" key="7">
    <source>
        <dbReference type="SAM" id="MobiDB-lite"/>
    </source>
</evidence>
<dbReference type="InterPro" id="IPR005123">
    <property type="entry name" value="Oxoglu/Fe-dep_dioxygenase_dom"/>
</dbReference>
<keyword evidence="5 6" id="KW-0408">Iron</keyword>
<dbReference type="InterPro" id="IPR027443">
    <property type="entry name" value="IPNS-like_sf"/>
</dbReference>
<reference evidence="9 10" key="1">
    <citation type="journal article" date="2021" name="BMC Genomics">
        <title>Datura genome reveals duplications of psychoactive alkaloid biosynthetic genes and high mutation rate following tissue culture.</title>
        <authorList>
            <person name="Rajewski A."/>
            <person name="Carter-House D."/>
            <person name="Stajich J."/>
            <person name="Litt A."/>
        </authorList>
    </citation>
    <scope>NUCLEOTIDE SEQUENCE [LARGE SCALE GENOMIC DNA]</scope>
    <source>
        <strain evidence="9">AR-01</strain>
    </source>
</reference>
<accession>A0ABS8URA4</accession>
<comment type="similarity">
    <text evidence="1 6">Belongs to the iron/ascorbate-dependent oxidoreductase family.</text>
</comment>
<dbReference type="PANTHER" id="PTHR47991">
    <property type="entry name" value="OXOGLUTARATE/IRON-DEPENDENT DIOXYGENASE"/>
    <property type="match status" value="1"/>
</dbReference>
<dbReference type="SUPFAM" id="SSF51197">
    <property type="entry name" value="Clavaminate synthase-like"/>
    <property type="match status" value="1"/>
</dbReference>
<feature type="domain" description="Fe2OG dioxygenase" evidence="8">
    <location>
        <begin position="158"/>
        <end position="256"/>
    </location>
</feature>
<dbReference type="Gene3D" id="2.60.120.330">
    <property type="entry name" value="B-lactam Antibiotic, Isopenicillin N Synthase, Chain"/>
    <property type="match status" value="1"/>
</dbReference>
<feature type="region of interest" description="Disordered" evidence="7">
    <location>
        <begin position="256"/>
        <end position="276"/>
    </location>
</feature>
<organism evidence="9 10">
    <name type="scientific">Datura stramonium</name>
    <name type="common">Jimsonweed</name>
    <name type="synonym">Common thornapple</name>
    <dbReference type="NCBI Taxonomy" id="4076"/>
    <lineage>
        <taxon>Eukaryota</taxon>
        <taxon>Viridiplantae</taxon>
        <taxon>Streptophyta</taxon>
        <taxon>Embryophyta</taxon>
        <taxon>Tracheophyta</taxon>
        <taxon>Spermatophyta</taxon>
        <taxon>Magnoliopsida</taxon>
        <taxon>eudicotyledons</taxon>
        <taxon>Gunneridae</taxon>
        <taxon>Pentapetalae</taxon>
        <taxon>asterids</taxon>
        <taxon>lamiids</taxon>
        <taxon>Solanales</taxon>
        <taxon>Solanaceae</taxon>
        <taxon>Solanoideae</taxon>
        <taxon>Datureae</taxon>
        <taxon>Datura</taxon>
    </lineage>
</organism>
<evidence type="ECO:0000256" key="5">
    <source>
        <dbReference type="ARBA" id="ARBA00023004"/>
    </source>
</evidence>
<protein>
    <recommendedName>
        <fullName evidence="8">Fe2OG dioxygenase domain-containing protein</fullName>
    </recommendedName>
</protein>
<evidence type="ECO:0000313" key="9">
    <source>
        <dbReference type="EMBL" id="MCD9560600.1"/>
    </source>
</evidence>
<evidence type="ECO:0000256" key="2">
    <source>
        <dbReference type="ARBA" id="ARBA00022723"/>
    </source>
</evidence>
<evidence type="ECO:0000256" key="1">
    <source>
        <dbReference type="ARBA" id="ARBA00008056"/>
    </source>
</evidence>
<evidence type="ECO:0000313" key="10">
    <source>
        <dbReference type="Proteomes" id="UP000823775"/>
    </source>
</evidence>
<keyword evidence="4 6" id="KW-0560">Oxidoreductase</keyword>
<dbReference type="Pfam" id="PF14226">
    <property type="entry name" value="DIOX_N"/>
    <property type="match status" value="1"/>
</dbReference>
<evidence type="ECO:0000259" key="8">
    <source>
        <dbReference type="PROSITE" id="PS51471"/>
    </source>
</evidence>
<evidence type="ECO:0000256" key="4">
    <source>
        <dbReference type="ARBA" id="ARBA00023002"/>
    </source>
</evidence>
<dbReference type="InterPro" id="IPR044861">
    <property type="entry name" value="IPNS-like_FE2OG_OXY"/>
</dbReference>
<keyword evidence="2 6" id="KW-0479">Metal-binding</keyword>
<dbReference type="InterPro" id="IPR026992">
    <property type="entry name" value="DIOX_N"/>
</dbReference>
<evidence type="ECO:0000256" key="3">
    <source>
        <dbReference type="ARBA" id="ARBA00022896"/>
    </source>
</evidence>
<name>A0ABS8URA4_DATST</name>
<keyword evidence="3" id="KW-0847">Vitamin C</keyword>
<sequence>MDSVPIVKEIPVLDLGQAQGKERAVVARQILKALEEYGFFQIINHGVPQVLMDEAMKVCQEFFNLPMEEKVHYAKETETLYTSNPKHYVSEEHQYWKEVLEHNCNIDGEDQNTWPSNPPKYREVIGQYSFEVRKLSKIILDLVAEGLGLEAGFFGKEHGQRMFVNHYPVCPDPSLTLGTGGHCDPNLITISQQQVYGLQILKNEEWIGLEPLPHAFVVNFGLPITVISNGKLTSVAHRAVTNTTQSRTAIGIQLSKKRMKRETRTATPPEDTGETPVDRRCLLRRERLATNGSGISTGESLVPIQMVLELTGH</sequence>
<comment type="caution">
    <text evidence="9">The sequence shown here is derived from an EMBL/GenBank/DDBJ whole genome shotgun (WGS) entry which is preliminary data.</text>
</comment>